<sequence length="94" mass="10635">MFQALFKHFDINILFIIFTSKYIYNNMRTTGKVKWFNSAKGFGFITPEDGGKDIFVHFSAIAGDSFRELNEGDSVEFELNEGKKGPEASNVTVL</sequence>
<dbReference type="GO" id="GO:0005829">
    <property type="term" value="C:cytosol"/>
    <property type="evidence" value="ECO:0007669"/>
    <property type="project" value="UniProtKB-ARBA"/>
</dbReference>
<protein>
    <submittedName>
        <fullName evidence="5">Cold shock protein (Beta-ribbon, CspA family)</fullName>
    </submittedName>
</protein>
<dbReference type="PRINTS" id="PR00050">
    <property type="entry name" value="COLDSHOCK"/>
</dbReference>
<dbReference type="GO" id="GO:0003676">
    <property type="term" value="F:nucleic acid binding"/>
    <property type="evidence" value="ECO:0007669"/>
    <property type="project" value="InterPro"/>
</dbReference>
<evidence type="ECO:0000256" key="3">
    <source>
        <dbReference type="RuleBase" id="RU000408"/>
    </source>
</evidence>
<dbReference type="InterPro" id="IPR019844">
    <property type="entry name" value="CSD_CS"/>
</dbReference>
<evidence type="ECO:0000259" key="4">
    <source>
        <dbReference type="PROSITE" id="PS51857"/>
    </source>
</evidence>
<dbReference type="InterPro" id="IPR002059">
    <property type="entry name" value="CSP_DNA-bd"/>
</dbReference>
<gene>
    <name evidence="5" type="ORF">SAMN04488522_1011393</name>
</gene>
<dbReference type="InterPro" id="IPR012340">
    <property type="entry name" value="NA-bd_OB-fold"/>
</dbReference>
<evidence type="ECO:0000313" key="6">
    <source>
        <dbReference type="Proteomes" id="UP000184287"/>
    </source>
</evidence>
<keyword evidence="6" id="KW-1185">Reference proteome</keyword>
<reference evidence="6" key="1">
    <citation type="submission" date="2016-11" db="EMBL/GenBank/DDBJ databases">
        <authorList>
            <person name="Varghese N."/>
            <person name="Submissions S."/>
        </authorList>
    </citation>
    <scope>NUCLEOTIDE SEQUENCE [LARGE SCALE GENOMIC DNA]</scope>
    <source>
        <strain evidence="6">DSM 16990</strain>
    </source>
</reference>
<dbReference type="Gene3D" id="2.40.50.140">
    <property type="entry name" value="Nucleic acid-binding proteins"/>
    <property type="match status" value="1"/>
</dbReference>
<evidence type="ECO:0000256" key="1">
    <source>
        <dbReference type="ARBA" id="ARBA00004496"/>
    </source>
</evidence>
<dbReference type="EMBL" id="FQUQ01000001">
    <property type="protein sequence ID" value="SHE85015.1"/>
    <property type="molecule type" value="Genomic_DNA"/>
</dbReference>
<dbReference type="PROSITE" id="PS00352">
    <property type="entry name" value="CSD_1"/>
    <property type="match status" value="1"/>
</dbReference>
<dbReference type="SUPFAM" id="SSF50249">
    <property type="entry name" value="Nucleic acid-binding proteins"/>
    <property type="match status" value="1"/>
</dbReference>
<accession>A0A1M4WUY8</accession>
<comment type="subcellular location">
    <subcellularLocation>
        <location evidence="1 3">Cytoplasm</location>
    </subcellularLocation>
</comment>
<organism evidence="5 6">
    <name type="scientific">Pedobacter caeni</name>
    <dbReference type="NCBI Taxonomy" id="288992"/>
    <lineage>
        <taxon>Bacteria</taxon>
        <taxon>Pseudomonadati</taxon>
        <taxon>Bacteroidota</taxon>
        <taxon>Sphingobacteriia</taxon>
        <taxon>Sphingobacteriales</taxon>
        <taxon>Sphingobacteriaceae</taxon>
        <taxon>Pedobacter</taxon>
    </lineage>
</organism>
<evidence type="ECO:0000313" key="5">
    <source>
        <dbReference type="EMBL" id="SHE85015.1"/>
    </source>
</evidence>
<dbReference type="STRING" id="288992.SAMN04488522_1011393"/>
<dbReference type="FunFam" id="2.40.50.140:FF:000006">
    <property type="entry name" value="Cold shock protein CspC"/>
    <property type="match status" value="1"/>
</dbReference>
<dbReference type="PANTHER" id="PTHR11544">
    <property type="entry name" value="COLD SHOCK DOMAIN CONTAINING PROTEINS"/>
    <property type="match status" value="1"/>
</dbReference>
<dbReference type="PROSITE" id="PS51857">
    <property type="entry name" value="CSD_2"/>
    <property type="match status" value="1"/>
</dbReference>
<dbReference type="InterPro" id="IPR011129">
    <property type="entry name" value="CSD"/>
</dbReference>
<dbReference type="AlphaFoldDB" id="A0A1M4WUY8"/>
<dbReference type="Proteomes" id="UP000184287">
    <property type="component" value="Unassembled WGS sequence"/>
</dbReference>
<feature type="domain" description="CSD" evidence="4">
    <location>
        <begin position="28"/>
        <end position="93"/>
    </location>
</feature>
<proteinExistence type="predicted"/>
<evidence type="ECO:0000256" key="2">
    <source>
        <dbReference type="ARBA" id="ARBA00022490"/>
    </source>
</evidence>
<keyword evidence="2" id="KW-0963">Cytoplasm</keyword>
<dbReference type="Pfam" id="PF00313">
    <property type="entry name" value="CSD"/>
    <property type="match status" value="1"/>
</dbReference>
<dbReference type="SMART" id="SM00357">
    <property type="entry name" value="CSP"/>
    <property type="match status" value="1"/>
</dbReference>
<name>A0A1M4WUY8_9SPHI</name>
<dbReference type="CDD" id="cd04458">
    <property type="entry name" value="CSP_CDS"/>
    <property type="match status" value="1"/>
</dbReference>
<dbReference type="InterPro" id="IPR050181">
    <property type="entry name" value="Cold_shock_domain"/>
</dbReference>